<keyword evidence="1" id="KW-0472">Membrane</keyword>
<evidence type="ECO:0000313" key="3">
    <source>
        <dbReference type="Proteomes" id="UP000050863"/>
    </source>
</evidence>
<dbReference type="EMBL" id="LLXZ01000121">
    <property type="protein sequence ID" value="KRR05745.1"/>
    <property type="molecule type" value="Genomic_DNA"/>
</dbReference>
<sequence>MVVVKNRRTLGQIFAAPIAIGALSTVGLLAALVGDGVWDAVSWLALALPILLYLFFVARRPCVGSS</sequence>
<comment type="caution">
    <text evidence="2">The sequence shown here is derived from an EMBL/GenBank/DDBJ whole genome shotgun (WGS) entry which is preliminary data.</text>
</comment>
<name>A0A0R3LD02_9BRAD</name>
<proteinExistence type="predicted"/>
<keyword evidence="3" id="KW-1185">Reference proteome</keyword>
<keyword evidence="1" id="KW-0812">Transmembrane</keyword>
<evidence type="ECO:0000256" key="1">
    <source>
        <dbReference type="SAM" id="Phobius"/>
    </source>
</evidence>
<organism evidence="2 3">
    <name type="scientific">Bradyrhizobium jicamae</name>
    <dbReference type="NCBI Taxonomy" id="280332"/>
    <lineage>
        <taxon>Bacteria</taxon>
        <taxon>Pseudomonadati</taxon>
        <taxon>Pseudomonadota</taxon>
        <taxon>Alphaproteobacteria</taxon>
        <taxon>Hyphomicrobiales</taxon>
        <taxon>Nitrobacteraceae</taxon>
        <taxon>Bradyrhizobium</taxon>
    </lineage>
</organism>
<protein>
    <submittedName>
        <fullName evidence="2">Uncharacterized protein</fullName>
    </submittedName>
</protein>
<dbReference type="OrthoDB" id="8968524at2"/>
<evidence type="ECO:0000313" key="2">
    <source>
        <dbReference type="EMBL" id="KRR05745.1"/>
    </source>
</evidence>
<feature type="transmembrane region" description="Helical" evidence="1">
    <location>
        <begin position="12"/>
        <end position="34"/>
    </location>
</feature>
<accession>A0A0R3LD02</accession>
<reference evidence="2 3" key="1">
    <citation type="submission" date="2014-03" db="EMBL/GenBank/DDBJ databases">
        <title>Bradyrhizobium valentinum sp. nov., isolated from effective nodules of Lupinus mariae-josephae, a lupine endemic of basic-lime soils in Eastern Spain.</title>
        <authorList>
            <person name="Duran D."/>
            <person name="Rey L."/>
            <person name="Navarro A."/>
            <person name="Busquets A."/>
            <person name="Imperial J."/>
            <person name="Ruiz-Argueso T."/>
        </authorList>
    </citation>
    <scope>NUCLEOTIDE SEQUENCE [LARGE SCALE GENOMIC DNA]</scope>
    <source>
        <strain evidence="2 3">PAC68</strain>
    </source>
</reference>
<dbReference type="RefSeq" id="WP_057837125.1">
    <property type="nucleotide sequence ID" value="NZ_LLXZ01000121.1"/>
</dbReference>
<keyword evidence="1" id="KW-1133">Transmembrane helix</keyword>
<feature type="transmembrane region" description="Helical" evidence="1">
    <location>
        <begin position="40"/>
        <end position="58"/>
    </location>
</feature>
<dbReference type="Proteomes" id="UP000050863">
    <property type="component" value="Unassembled WGS sequence"/>
</dbReference>
<dbReference type="AlphaFoldDB" id="A0A0R3LD02"/>
<gene>
    <name evidence="2" type="ORF">CQ12_41180</name>
</gene>